<keyword evidence="9 12" id="KW-0472">Membrane</keyword>
<dbReference type="InterPro" id="IPR050450">
    <property type="entry name" value="COX15/CtaA_HemeA_synthase"/>
</dbReference>
<keyword evidence="7" id="KW-0408">Iron</keyword>
<evidence type="ECO:0000256" key="5">
    <source>
        <dbReference type="ARBA" id="ARBA00022989"/>
    </source>
</evidence>
<evidence type="ECO:0000256" key="7">
    <source>
        <dbReference type="ARBA" id="ARBA00023004"/>
    </source>
</evidence>
<evidence type="ECO:0000256" key="6">
    <source>
        <dbReference type="ARBA" id="ARBA00023002"/>
    </source>
</evidence>
<keyword evidence="6" id="KW-0560">Oxidoreductase</keyword>
<organism evidence="13 14">
    <name type="scientific">Roseivirga seohaensis subsp. aquiponti</name>
    <dbReference type="NCBI Taxonomy" id="1566026"/>
    <lineage>
        <taxon>Bacteria</taxon>
        <taxon>Pseudomonadati</taxon>
        <taxon>Bacteroidota</taxon>
        <taxon>Cytophagia</taxon>
        <taxon>Cytophagales</taxon>
        <taxon>Roseivirgaceae</taxon>
        <taxon>Roseivirga</taxon>
    </lineage>
</organism>
<comment type="pathway">
    <text evidence="11">Porphyrin-containing compound metabolism.</text>
</comment>
<dbReference type="Proteomes" id="UP000036908">
    <property type="component" value="Unassembled WGS sequence"/>
</dbReference>
<dbReference type="EMBL" id="JSVA01000016">
    <property type="protein sequence ID" value="KOF02161.1"/>
    <property type="molecule type" value="Genomic_DNA"/>
</dbReference>
<dbReference type="AlphaFoldDB" id="A0A0L8AIU0"/>
<keyword evidence="4" id="KW-0479">Metal-binding</keyword>
<dbReference type="GO" id="GO:0016020">
    <property type="term" value="C:membrane"/>
    <property type="evidence" value="ECO:0007669"/>
    <property type="project" value="UniProtKB-SubCell"/>
</dbReference>
<evidence type="ECO:0000256" key="1">
    <source>
        <dbReference type="ARBA" id="ARBA00004141"/>
    </source>
</evidence>
<evidence type="ECO:0000313" key="13">
    <source>
        <dbReference type="EMBL" id="KOF02161.1"/>
    </source>
</evidence>
<feature type="transmembrane region" description="Helical" evidence="12">
    <location>
        <begin position="116"/>
        <end position="134"/>
    </location>
</feature>
<evidence type="ECO:0000256" key="4">
    <source>
        <dbReference type="ARBA" id="ARBA00022723"/>
    </source>
</evidence>
<sequence length="349" mass="39302">MGQKVINGRAFRRFSAVTVIAVYLLILIGGIVRTTGSGMGCPDWPKCFGSWVPPTDVSQLPSDYKEVYAQERAEKNKRFVSYLTAFGFDELADQILNDPDILTEEEFNATKTLTEYINRLVGAVIGLLIFGTFIMSIRYWKTDRTITVLSFIAFVLVGFQGWIGSIVVSTNLLHWMITIHMLLALLIVCLLIYVYYRSKREVLNLNLEGTGKLRAVLLICFIATLPQIVMGTQVRESIDLLADHFARSEWISKLGMEFLVHRSYSILLLGLHLYLVWLLTMKKDTPQKLKLYGAIMLLIVGIEVLSGVVMAYFGVPAAIQPIHLLLGTLIIGVQYYVLLLLGNRRVQTS</sequence>
<keyword evidence="3 12" id="KW-0812">Transmembrane</keyword>
<keyword evidence="5 12" id="KW-1133">Transmembrane helix</keyword>
<feature type="transmembrane region" description="Helical" evidence="12">
    <location>
        <begin position="173"/>
        <end position="195"/>
    </location>
</feature>
<dbReference type="OrthoDB" id="1447144at2"/>
<keyword evidence="14" id="KW-1185">Reference proteome</keyword>
<dbReference type="PATRIC" id="fig|1566026.4.peg.1146"/>
<dbReference type="RefSeq" id="WP_053224390.1">
    <property type="nucleotide sequence ID" value="NZ_JSVA01000016.1"/>
</dbReference>
<accession>A0A0L8AIU0</accession>
<evidence type="ECO:0000256" key="2">
    <source>
        <dbReference type="ARBA" id="ARBA00022475"/>
    </source>
</evidence>
<protein>
    <submittedName>
        <fullName evidence="13">Cytochrome oxidase assembly protein</fullName>
    </submittedName>
</protein>
<dbReference type="GO" id="GO:0046872">
    <property type="term" value="F:metal ion binding"/>
    <property type="evidence" value="ECO:0007669"/>
    <property type="project" value="UniProtKB-KW"/>
</dbReference>
<proteinExistence type="predicted"/>
<evidence type="ECO:0000256" key="12">
    <source>
        <dbReference type="SAM" id="Phobius"/>
    </source>
</evidence>
<gene>
    <name evidence="13" type="ORF">OB69_14180</name>
</gene>
<evidence type="ECO:0000256" key="3">
    <source>
        <dbReference type="ARBA" id="ARBA00022692"/>
    </source>
</evidence>
<evidence type="ECO:0000256" key="10">
    <source>
        <dbReference type="ARBA" id="ARBA00023157"/>
    </source>
</evidence>
<name>A0A0L8AIU0_9BACT</name>
<evidence type="ECO:0000256" key="9">
    <source>
        <dbReference type="ARBA" id="ARBA00023136"/>
    </source>
</evidence>
<dbReference type="PANTHER" id="PTHR35457:SF1">
    <property type="entry name" value="HEME A SYNTHASE"/>
    <property type="match status" value="1"/>
</dbReference>
<dbReference type="PANTHER" id="PTHR35457">
    <property type="entry name" value="HEME A SYNTHASE"/>
    <property type="match status" value="1"/>
</dbReference>
<dbReference type="GO" id="GO:0016491">
    <property type="term" value="F:oxidoreductase activity"/>
    <property type="evidence" value="ECO:0007669"/>
    <property type="project" value="UniProtKB-KW"/>
</dbReference>
<dbReference type="GO" id="GO:0006784">
    <property type="term" value="P:heme A biosynthetic process"/>
    <property type="evidence" value="ECO:0007669"/>
    <property type="project" value="InterPro"/>
</dbReference>
<keyword evidence="10" id="KW-1015">Disulfide bond</keyword>
<feature type="transmembrane region" description="Helical" evidence="12">
    <location>
        <begin position="12"/>
        <end position="32"/>
    </location>
</feature>
<evidence type="ECO:0000313" key="14">
    <source>
        <dbReference type="Proteomes" id="UP000036908"/>
    </source>
</evidence>
<feature type="transmembrane region" description="Helical" evidence="12">
    <location>
        <begin position="146"/>
        <end position="167"/>
    </location>
</feature>
<comment type="caution">
    <text evidence="13">The sequence shown here is derived from an EMBL/GenBank/DDBJ whole genome shotgun (WGS) entry which is preliminary data.</text>
</comment>
<keyword evidence="2" id="KW-1003">Cell membrane</keyword>
<reference evidence="14" key="1">
    <citation type="submission" date="2014-11" db="EMBL/GenBank/DDBJ databases">
        <title>Genome sequencing of Roseivirga sp. D-25.</title>
        <authorList>
            <person name="Selvaratnam C."/>
            <person name="Thevarajoo S."/>
            <person name="Goh K.M."/>
            <person name="Eee R."/>
            <person name="Chan K.-G."/>
            <person name="Chong C.S."/>
        </authorList>
    </citation>
    <scope>NUCLEOTIDE SEQUENCE [LARGE SCALE GENOMIC DNA]</scope>
    <source>
        <strain evidence="14">D-25</strain>
    </source>
</reference>
<keyword evidence="8" id="KW-0350">Heme biosynthesis</keyword>
<dbReference type="InterPro" id="IPR003780">
    <property type="entry name" value="COX15/CtaA_fam"/>
</dbReference>
<evidence type="ECO:0000256" key="11">
    <source>
        <dbReference type="ARBA" id="ARBA00023444"/>
    </source>
</evidence>
<feature type="transmembrane region" description="Helical" evidence="12">
    <location>
        <begin position="321"/>
        <end position="341"/>
    </location>
</feature>
<comment type="subcellular location">
    <subcellularLocation>
        <location evidence="1">Membrane</location>
        <topology evidence="1">Multi-pass membrane protein</topology>
    </subcellularLocation>
</comment>
<dbReference type="Pfam" id="PF02628">
    <property type="entry name" value="COX15-CtaA"/>
    <property type="match status" value="2"/>
</dbReference>
<feature type="transmembrane region" description="Helical" evidence="12">
    <location>
        <begin position="259"/>
        <end position="279"/>
    </location>
</feature>
<feature type="transmembrane region" description="Helical" evidence="12">
    <location>
        <begin position="215"/>
        <end position="234"/>
    </location>
</feature>
<feature type="transmembrane region" description="Helical" evidence="12">
    <location>
        <begin position="291"/>
        <end position="315"/>
    </location>
</feature>
<evidence type="ECO:0000256" key="8">
    <source>
        <dbReference type="ARBA" id="ARBA00023133"/>
    </source>
</evidence>